<evidence type="ECO:0000256" key="7">
    <source>
        <dbReference type="ARBA" id="ARBA00022622"/>
    </source>
</evidence>
<evidence type="ECO:0000256" key="6">
    <source>
        <dbReference type="ARBA" id="ARBA00007528"/>
    </source>
</evidence>
<dbReference type="CDD" id="cd02016">
    <property type="entry name" value="TPP_E1_OGDC_like"/>
    <property type="match status" value="1"/>
</dbReference>
<keyword evidence="18" id="KW-0449">Lipoprotein</keyword>
<keyword evidence="14" id="KW-0496">Mitochondrion</keyword>
<comment type="caution">
    <text evidence="21">The sequence shown here is derived from an EMBL/GenBank/DDBJ whole genome shotgun (WGS) entry which is preliminary data.</text>
</comment>
<name>A0A4T0X0Z4_9ASCO</name>
<dbReference type="Pfam" id="PF02779">
    <property type="entry name" value="Transket_pyr"/>
    <property type="match status" value="1"/>
</dbReference>
<proteinExistence type="inferred from homology"/>
<keyword evidence="18" id="KW-0808">Transferase</keyword>
<dbReference type="NCBIfam" id="NF006914">
    <property type="entry name" value="PRK09404.1"/>
    <property type="match status" value="1"/>
</dbReference>
<dbReference type="Proteomes" id="UP000307173">
    <property type="component" value="Unassembled WGS sequence"/>
</dbReference>
<dbReference type="NCBIfam" id="NF008907">
    <property type="entry name" value="PRK12270.1"/>
    <property type="match status" value="1"/>
</dbReference>
<evidence type="ECO:0000256" key="15">
    <source>
        <dbReference type="ARBA" id="ARBA00023180"/>
    </source>
</evidence>
<sequence>MLRSVSNQFSKRNVLRNFKSINSVNSIRCFGQDTFLQGNNASYVDEMYEAWSKDPKSVHISWDAYFKNLNGSRPASAAYQAPPTIIPNPLGSLSMVPDTNTQIAGEDVMTHLKTQLLVRAYEVRGHLKAKLDPLHINFGYSKDHPNPKELTLEYYNLSTADLEKEITLGPGILPKFKAQGIDTLKLKEVIDYCEKIYCSNYGIEYIHIPSREKCDWLRERIEVPTPYKFSPDQKRQILDRLMWACEFENFLSSKYPNDKRFGLEGAESVIPGMKSLIDTAVEAGVEDVVIGMPHRGRLNMLTNVVRKPAEAIFNEFAGISKPGEGEGSGDVKYHLGMNYTRPTTSGKAVTLSLVANPSHLEAADGVVLGRVRSIQHSKNDVGEFNKAMGILLHGDSAVAGQGVVYETLGLAHVPAFATGGTIHVIVNNQIGFTTEPHQQRSTTYPSDFAKSINAPVFHVNADDVESTVYLFNLAAEWRNTFKTDVVLDVVGYRKYGHNETDQPSFTQPLMYEAVAKKKQVLDIYIEQLKNEGTFTAEDIDEHKQWVWNQLEESYGKAKDYKPESREWLTAPWENFKSPKEIATEILPDQPTGISEDVFNKVGKAVGSWPKDFNVHRNLKRILNNRLKSIESGEGIDWATGEGLAFGSLLLEGYHCRVIGQDVERGTFSHRHAVLHDQKDNTEFVPLKHLDDSQADFVISNSTLSEYGVMSYEYGYSLTSPDIFVQWEAQFGDFANTAQVVIDQFISSAESKWKQRSGIVVSLPHGYDGQGPEHSSARIERYLQLCNEDARHYPSPEKLQRQLQDCNMQVCYPSTPASLFHLLRRQMHRQYRKPLILVFSKSLLRHPLARSSKSEFLEGSSFKPVLDDVEINKSIGSKDEIKKLVLCSGQVYTALHKRREDLGVKDTAFVKIEQMHPFPYAELKETLESYPNVEDFVYCQEEPMNYGSYSYALPRINLVQKEANFNVPIRYAGRDPSASVAVGNKKLHNAEEAAFLEEFFIKGVDYQPGGSSGVNEHSDPLSDATKCARDVYLFQELGINTIRVYSVNPKLNHDKCMTLLAAAGIYLVLDVNSPLEGQHLNRYEPWTTYTEKYVTHVFNVINEFSGYNNTLAFFAGNEIVNDQISASNSPVYIKATIRDMKHFMKENHIRNIPVGYSAADDLSFRISLAEYLECYENDILESVDFYGVNTYQWCGEQTFTSSGYNTLVKDYASYSKPIFFSEYGCNEVLPRVFKEVEAIYSSQMTDVFSGGLVYEFAQEPNNYGLVDYDEAGNVILLPDFSTFKERISKVKDVRLSKKLYLKDQESMNSKNSRKKSKLSKICELKYANLDVSKGVPRSMGASIAKSFSAKTKGKFTALSQEELTSHFKVFSSNGQLIADQLVVKPVPEPTSDLEDSISCEYCEDDDMINETLIQNPSIKPDPSPFPNPIPIPIGNIPLNDKENGKNERIINEDELRGDKSLNEKNETTPREKVPKILKDSKRNNNRNNNNLKKSRKSKVRRTKMRKAKVYNRKTKF</sequence>
<dbReference type="Pfam" id="PF00676">
    <property type="entry name" value="E1_dh"/>
    <property type="match status" value="1"/>
</dbReference>
<dbReference type="FunFam" id="3.40.50.970:FF:000002">
    <property type="entry name" value="2-oxoglutarate dehydrogenase, E1 component"/>
    <property type="match status" value="1"/>
</dbReference>
<dbReference type="Gene3D" id="3.20.20.80">
    <property type="entry name" value="Glycosidases"/>
    <property type="match status" value="1"/>
</dbReference>
<dbReference type="PANTHER" id="PTHR23152:SF4">
    <property type="entry name" value="2-OXOADIPATE DEHYDROGENASE COMPLEX COMPONENT E1"/>
    <property type="match status" value="1"/>
</dbReference>
<dbReference type="Pfam" id="PF16078">
    <property type="entry name" value="2-oxogl_dehyd_N"/>
    <property type="match status" value="1"/>
</dbReference>
<gene>
    <name evidence="21" type="ORF">CANINC_003003</name>
</gene>
<evidence type="ECO:0000313" key="22">
    <source>
        <dbReference type="Proteomes" id="UP000307173"/>
    </source>
</evidence>
<dbReference type="GO" id="GO:0045252">
    <property type="term" value="C:oxoglutarate dehydrogenase complex"/>
    <property type="evidence" value="ECO:0007669"/>
    <property type="project" value="TreeGrafter"/>
</dbReference>
<comment type="cofactor">
    <cofactor evidence="1">
        <name>Mg(2+)</name>
        <dbReference type="ChEBI" id="CHEBI:18420"/>
    </cofactor>
</comment>
<keyword evidence="18" id="KW-0472">Membrane</keyword>
<dbReference type="SMART" id="SM00861">
    <property type="entry name" value="Transket_pyr"/>
    <property type="match status" value="1"/>
</dbReference>
<keyword evidence="8" id="KW-0479">Metal-binding</keyword>
<evidence type="ECO:0000256" key="10">
    <source>
        <dbReference type="ARBA" id="ARBA00022842"/>
    </source>
</evidence>
<evidence type="ECO:0000256" key="3">
    <source>
        <dbReference type="ARBA" id="ARBA00004173"/>
    </source>
</evidence>
<evidence type="ECO:0000313" key="21">
    <source>
        <dbReference type="EMBL" id="TID24711.1"/>
    </source>
</evidence>
<dbReference type="InterPro" id="IPR005475">
    <property type="entry name" value="Transketolase-like_Pyr-bd"/>
</dbReference>
<dbReference type="GO" id="GO:0098552">
    <property type="term" value="C:side of membrane"/>
    <property type="evidence" value="ECO:0007669"/>
    <property type="project" value="UniProtKB-KW"/>
</dbReference>
<keyword evidence="13" id="KW-0786">Thiamine pyrophosphate</keyword>
<dbReference type="OrthoDB" id="413077at2759"/>
<keyword evidence="10" id="KW-0460">Magnesium</keyword>
<dbReference type="GO" id="GO:0005886">
    <property type="term" value="C:plasma membrane"/>
    <property type="evidence" value="ECO:0007669"/>
    <property type="project" value="UniProtKB-SubCell"/>
</dbReference>
<evidence type="ECO:0000256" key="18">
    <source>
        <dbReference type="RuleBase" id="RU361209"/>
    </source>
</evidence>
<dbReference type="Gene3D" id="1.10.287.1150">
    <property type="entry name" value="TPP helical domain"/>
    <property type="match status" value="1"/>
</dbReference>
<dbReference type="EC" id="2.4.1.-" evidence="18"/>
<dbReference type="InterPro" id="IPR011603">
    <property type="entry name" value="2oxoglutarate_DH_E1"/>
</dbReference>
<evidence type="ECO:0000256" key="1">
    <source>
        <dbReference type="ARBA" id="ARBA00001946"/>
    </source>
</evidence>
<keyword evidence="11" id="KW-0809">Transit peptide</keyword>
<dbReference type="SUPFAM" id="SSF52518">
    <property type="entry name" value="Thiamin diphosphate-binding fold (THDP-binding)"/>
    <property type="match status" value="2"/>
</dbReference>
<evidence type="ECO:0000256" key="2">
    <source>
        <dbReference type="ARBA" id="ARBA00001964"/>
    </source>
</evidence>
<evidence type="ECO:0000256" key="9">
    <source>
        <dbReference type="ARBA" id="ARBA00022729"/>
    </source>
</evidence>
<evidence type="ECO:0000256" key="11">
    <source>
        <dbReference type="ARBA" id="ARBA00022946"/>
    </source>
</evidence>
<dbReference type="PANTHER" id="PTHR23152">
    <property type="entry name" value="2-OXOGLUTARATE DEHYDROGENASE"/>
    <property type="match status" value="1"/>
</dbReference>
<dbReference type="NCBIfam" id="TIGR00239">
    <property type="entry name" value="2oxo_dh_E1"/>
    <property type="match status" value="1"/>
</dbReference>
<protein>
    <recommendedName>
        <fullName evidence="18">1,3-beta-glucanosyltransferase</fullName>
        <ecNumber evidence="18">2.4.1.-</ecNumber>
    </recommendedName>
</protein>
<comment type="cofactor">
    <cofactor evidence="2">
        <name>thiamine diphosphate</name>
        <dbReference type="ChEBI" id="CHEBI:58937"/>
    </cofactor>
</comment>
<dbReference type="STRING" id="52247.A0A4T0X0Z4"/>
<evidence type="ECO:0000256" key="17">
    <source>
        <dbReference type="ARBA" id="ARBA00051911"/>
    </source>
</evidence>
<evidence type="ECO:0000256" key="12">
    <source>
        <dbReference type="ARBA" id="ARBA00023002"/>
    </source>
</evidence>
<dbReference type="GO" id="GO:0030976">
    <property type="term" value="F:thiamine pyrophosphate binding"/>
    <property type="evidence" value="ECO:0007669"/>
    <property type="project" value="InterPro"/>
</dbReference>
<organism evidence="21 22">
    <name type="scientific">Pichia inconspicua</name>
    <dbReference type="NCBI Taxonomy" id="52247"/>
    <lineage>
        <taxon>Eukaryota</taxon>
        <taxon>Fungi</taxon>
        <taxon>Dikarya</taxon>
        <taxon>Ascomycota</taxon>
        <taxon>Saccharomycotina</taxon>
        <taxon>Pichiomycetes</taxon>
        <taxon>Pichiales</taxon>
        <taxon>Pichiaceae</taxon>
        <taxon>Pichia</taxon>
    </lineage>
</organism>
<dbReference type="InterPro" id="IPR029061">
    <property type="entry name" value="THDP-binding"/>
</dbReference>
<dbReference type="Pfam" id="PF03198">
    <property type="entry name" value="Glyco_hydro_72"/>
    <property type="match status" value="1"/>
</dbReference>
<evidence type="ECO:0000256" key="4">
    <source>
        <dbReference type="ARBA" id="ARBA00004589"/>
    </source>
</evidence>
<evidence type="ECO:0000256" key="5">
    <source>
        <dbReference type="ARBA" id="ARBA00006936"/>
    </source>
</evidence>
<feature type="compositionally biased region" description="Basic residues" evidence="19">
    <location>
        <begin position="1491"/>
        <end position="1515"/>
    </location>
</feature>
<evidence type="ECO:0000256" key="13">
    <source>
        <dbReference type="ARBA" id="ARBA00023052"/>
    </source>
</evidence>
<keyword evidence="7 18" id="KW-0336">GPI-anchor</keyword>
<dbReference type="InterPro" id="IPR004886">
    <property type="entry name" value="Glucanosyltransferase"/>
</dbReference>
<evidence type="ECO:0000256" key="19">
    <source>
        <dbReference type="SAM" id="MobiDB-lite"/>
    </source>
</evidence>
<dbReference type="EMBL" id="SELW01000489">
    <property type="protein sequence ID" value="TID24711.1"/>
    <property type="molecule type" value="Genomic_DNA"/>
</dbReference>
<comment type="catalytic activity">
    <reaction evidence="17">
        <text>N(6)-[(R)-lipoyl]-L-lysyl-[protein] + 2-oxoglutarate + H(+) = N(6)-[(R)-S(8)-succinyldihydrolipoyl]-L-lysyl-[protein] + CO2</text>
        <dbReference type="Rhea" id="RHEA:12188"/>
        <dbReference type="Rhea" id="RHEA-COMP:10474"/>
        <dbReference type="Rhea" id="RHEA-COMP:20092"/>
        <dbReference type="ChEBI" id="CHEBI:15378"/>
        <dbReference type="ChEBI" id="CHEBI:16526"/>
        <dbReference type="ChEBI" id="CHEBI:16810"/>
        <dbReference type="ChEBI" id="CHEBI:83099"/>
        <dbReference type="ChEBI" id="CHEBI:83120"/>
        <dbReference type="EC" id="1.2.4.2"/>
    </reaction>
</comment>
<keyword evidence="22" id="KW-1185">Reference proteome</keyword>
<feature type="compositionally biased region" description="Basic and acidic residues" evidence="19">
    <location>
        <begin position="1438"/>
        <end position="1481"/>
    </location>
</feature>
<dbReference type="GO" id="GO:0006099">
    <property type="term" value="P:tricarboxylic acid cycle"/>
    <property type="evidence" value="ECO:0007669"/>
    <property type="project" value="TreeGrafter"/>
</dbReference>
<dbReference type="GO" id="GO:0016740">
    <property type="term" value="F:transferase activity"/>
    <property type="evidence" value="ECO:0007669"/>
    <property type="project" value="UniProtKB-KW"/>
</dbReference>
<dbReference type="InterPro" id="IPR017853">
    <property type="entry name" value="GH"/>
</dbReference>
<evidence type="ECO:0000256" key="8">
    <source>
        <dbReference type="ARBA" id="ARBA00022723"/>
    </source>
</evidence>
<comment type="function">
    <text evidence="16">The 2-oxoglutarate dehydrogenase complex catalyzes the overall conversion of 2-oxoglutarate to succinyl-CoA and CO(2). It contains multiple copies of three enzymatic components: 2-oxoglutarate dehydrogenase (E1), dihydrolipoamide succinyltransferase (E2) and lipoamide dehydrogenase (E3).</text>
</comment>
<accession>A0A4T0X0Z4</accession>
<dbReference type="InterPro" id="IPR032106">
    <property type="entry name" value="2-oxogl_dehyd_N"/>
</dbReference>
<comment type="similarity">
    <text evidence="6 18">Belongs to the glycosyl hydrolase 72 family.</text>
</comment>
<comment type="similarity">
    <text evidence="5">Belongs to the alpha-ketoglutarate dehydrogenase family.</text>
</comment>
<keyword evidence="9" id="KW-0732">Signal</keyword>
<comment type="subcellular location">
    <subcellularLocation>
        <location evidence="18">Cell membrane</location>
        <topology evidence="18">Lipid-anchor</topology>
        <topology evidence="18">GPI-anchor</topology>
    </subcellularLocation>
    <subcellularLocation>
        <location evidence="4">Membrane</location>
        <topology evidence="4">Lipid-anchor</topology>
        <topology evidence="4">GPI-anchor</topology>
    </subcellularLocation>
    <subcellularLocation>
        <location evidence="3">Mitochondrion</location>
    </subcellularLocation>
</comment>
<evidence type="ECO:0000256" key="16">
    <source>
        <dbReference type="ARBA" id="ARBA00037426"/>
    </source>
</evidence>
<keyword evidence="15" id="KW-0325">Glycoprotein</keyword>
<dbReference type="GO" id="GO:0004591">
    <property type="term" value="F:oxoglutarate dehydrogenase (succinyl-transferring) activity"/>
    <property type="evidence" value="ECO:0007669"/>
    <property type="project" value="UniProtKB-EC"/>
</dbReference>
<evidence type="ECO:0000256" key="14">
    <source>
        <dbReference type="ARBA" id="ARBA00023128"/>
    </source>
</evidence>
<dbReference type="InterPro" id="IPR001017">
    <property type="entry name" value="DH_E1"/>
</dbReference>
<dbReference type="FunFam" id="3.40.50.12470:FF:000003">
    <property type="entry name" value="2-oxoglutarate dehydrogenase E1 component"/>
    <property type="match status" value="1"/>
</dbReference>
<dbReference type="SUPFAM" id="SSF51445">
    <property type="entry name" value="(Trans)glycosidases"/>
    <property type="match status" value="1"/>
</dbReference>
<evidence type="ECO:0000259" key="20">
    <source>
        <dbReference type="SMART" id="SM00861"/>
    </source>
</evidence>
<dbReference type="Gene3D" id="3.40.50.12470">
    <property type="match status" value="1"/>
</dbReference>
<feature type="domain" description="Transketolase-like pyrimidine-binding" evidence="20">
    <location>
        <begin position="635"/>
        <end position="845"/>
    </location>
</feature>
<feature type="compositionally biased region" description="Pro residues" evidence="19">
    <location>
        <begin position="1418"/>
        <end position="1430"/>
    </location>
</feature>
<reference evidence="21 22" key="1">
    <citation type="journal article" date="2019" name="Front. Genet.">
        <title>Whole-Genome Sequencing of the Opportunistic Yeast Pathogen Candida inconspicua Uncovers Its Hybrid Origin.</title>
        <authorList>
            <person name="Mixao V."/>
            <person name="Hansen A.P."/>
            <person name="Saus E."/>
            <person name="Boekhout T."/>
            <person name="Lass-Florl C."/>
            <person name="Gabaldon T."/>
        </authorList>
    </citation>
    <scope>NUCLEOTIDE SEQUENCE [LARGE SCALE GENOMIC DNA]</scope>
    <source>
        <strain evidence="21 22">CBS 180</strain>
    </source>
</reference>
<keyword evidence="12" id="KW-0560">Oxidoreductase</keyword>
<feature type="region of interest" description="Disordered" evidence="19">
    <location>
        <begin position="1413"/>
        <end position="1515"/>
    </location>
</feature>
<dbReference type="GO" id="GO:0046872">
    <property type="term" value="F:metal ion binding"/>
    <property type="evidence" value="ECO:0007669"/>
    <property type="project" value="UniProtKB-KW"/>
</dbReference>
<comment type="function">
    <text evidence="18">Splits internally a 1,3-beta-glucan molecule and transfers the newly generated reducing end (the donor) to the non-reducing end of another 1,3-beta-glucan molecule (the acceptor) forming a 1,3-beta linkage, resulting in the elongation of 1,3-beta-glucan chains in the cell wall.</text>
</comment>
<dbReference type="Gene3D" id="3.40.50.970">
    <property type="match status" value="1"/>
</dbReference>
<dbReference type="GO" id="GO:0005739">
    <property type="term" value="C:mitochondrion"/>
    <property type="evidence" value="ECO:0007669"/>
    <property type="project" value="UniProtKB-SubCell"/>
</dbReference>